<feature type="transmembrane region" description="Helical" evidence="10">
    <location>
        <begin position="191"/>
        <end position="214"/>
    </location>
</feature>
<dbReference type="AlphaFoldDB" id="A0AAV0UJR0"/>
<dbReference type="Pfam" id="PF12352">
    <property type="entry name" value="V-SNARE_C"/>
    <property type="match status" value="1"/>
</dbReference>
<evidence type="ECO:0000313" key="13">
    <source>
        <dbReference type="Proteomes" id="UP001162031"/>
    </source>
</evidence>
<feature type="coiled-coil region" evidence="9">
    <location>
        <begin position="73"/>
        <end position="138"/>
    </location>
</feature>
<dbReference type="Gene3D" id="1.20.58.400">
    <property type="entry name" value="t-snare proteins"/>
    <property type="match status" value="1"/>
</dbReference>
<keyword evidence="13" id="KW-1185">Reference proteome</keyword>
<evidence type="ECO:0000256" key="3">
    <source>
        <dbReference type="ARBA" id="ARBA00022448"/>
    </source>
</evidence>
<dbReference type="Gene3D" id="1.20.5.110">
    <property type="match status" value="1"/>
</dbReference>
<keyword evidence="4 10" id="KW-0812">Transmembrane</keyword>
<dbReference type="CDD" id="cd15862">
    <property type="entry name" value="SNARE_Vti1"/>
    <property type="match status" value="1"/>
</dbReference>
<dbReference type="GO" id="GO:0006906">
    <property type="term" value="P:vesicle fusion"/>
    <property type="evidence" value="ECO:0007669"/>
    <property type="project" value="TreeGrafter"/>
</dbReference>
<evidence type="ECO:0000256" key="4">
    <source>
        <dbReference type="ARBA" id="ARBA00022692"/>
    </source>
</evidence>
<comment type="subcellular location">
    <subcellularLocation>
        <location evidence="1">Membrane</location>
        <topology evidence="1">Single-pass type IV membrane protein</topology>
    </subcellularLocation>
</comment>
<dbReference type="FunFam" id="1.20.5.110:FF:000002">
    <property type="entry name" value="Vesicle transport through interaction with t-SNAREsB"/>
    <property type="match status" value="1"/>
</dbReference>
<dbReference type="Proteomes" id="UP001162031">
    <property type="component" value="Unassembled WGS sequence"/>
</dbReference>
<dbReference type="SUPFAM" id="SSF47661">
    <property type="entry name" value="t-snare proteins"/>
    <property type="match status" value="1"/>
</dbReference>
<name>A0AAV0UJR0_HYABA</name>
<dbReference type="GO" id="GO:0005794">
    <property type="term" value="C:Golgi apparatus"/>
    <property type="evidence" value="ECO:0007669"/>
    <property type="project" value="TreeGrafter"/>
</dbReference>
<keyword evidence="7 9" id="KW-0175">Coiled coil</keyword>
<evidence type="ECO:0000256" key="6">
    <source>
        <dbReference type="ARBA" id="ARBA00022989"/>
    </source>
</evidence>
<evidence type="ECO:0000256" key="7">
    <source>
        <dbReference type="ARBA" id="ARBA00023054"/>
    </source>
</evidence>
<protein>
    <recommendedName>
        <fullName evidence="11">Vesicle transport v-SNARE N-terminal domain-containing protein</fullName>
    </recommendedName>
</protein>
<dbReference type="GO" id="GO:0005484">
    <property type="term" value="F:SNAP receptor activity"/>
    <property type="evidence" value="ECO:0007669"/>
    <property type="project" value="TreeGrafter"/>
</dbReference>
<dbReference type="PANTHER" id="PTHR21230:SF26">
    <property type="entry name" value="VESICLE TRANSPORT THROUGH INTERACTION WITH T-SNARES HOMOLOG 1A"/>
    <property type="match status" value="1"/>
</dbReference>
<sequence length="224" mass="25241">MTATADFPAEFLSLGADFVDSKMAINNSISDMLRSRPSAGSTASQIAQARVAEAQRYIKLMTVEVRGRPLQLKKAMQTKINLYREELQGLKRDVERAQLMAQKDKAVTNSTGNHTSQYERLIKNNDRLAQSSKKLEETHRIVAETEEVGISVLDTMAQQRESLLGAHENVRETGAMTTEARRILQRMTRRIIANTIVLYTTIFVLIAAICYVLYADFIRAARLF</sequence>
<evidence type="ECO:0000256" key="2">
    <source>
        <dbReference type="ARBA" id="ARBA00006108"/>
    </source>
</evidence>
<dbReference type="InterPro" id="IPR010989">
    <property type="entry name" value="SNARE"/>
</dbReference>
<accession>A0AAV0UJR0</accession>
<dbReference type="GO" id="GO:0005789">
    <property type="term" value="C:endoplasmic reticulum membrane"/>
    <property type="evidence" value="ECO:0007669"/>
    <property type="project" value="TreeGrafter"/>
</dbReference>
<keyword evidence="6 10" id="KW-1133">Transmembrane helix</keyword>
<dbReference type="GO" id="GO:0031201">
    <property type="term" value="C:SNARE complex"/>
    <property type="evidence" value="ECO:0007669"/>
    <property type="project" value="TreeGrafter"/>
</dbReference>
<dbReference type="GO" id="GO:0031902">
    <property type="term" value="C:late endosome membrane"/>
    <property type="evidence" value="ECO:0007669"/>
    <property type="project" value="TreeGrafter"/>
</dbReference>
<keyword evidence="3" id="KW-0813">Transport</keyword>
<dbReference type="GO" id="GO:0012507">
    <property type="term" value="C:ER to Golgi transport vesicle membrane"/>
    <property type="evidence" value="ECO:0007669"/>
    <property type="project" value="TreeGrafter"/>
</dbReference>
<dbReference type="InterPro" id="IPR038407">
    <property type="entry name" value="v-SNARE_N_sf"/>
</dbReference>
<comment type="similarity">
    <text evidence="2">Belongs to the VTI1 family.</text>
</comment>
<evidence type="ECO:0000256" key="1">
    <source>
        <dbReference type="ARBA" id="ARBA00004211"/>
    </source>
</evidence>
<evidence type="ECO:0000256" key="10">
    <source>
        <dbReference type="SAM" id="Phobius"/>
    </source>
</evidence>
<dbReference type="SUPFAM" id="SSF58038">
    <property type="entry name" value="SNARE fusion complex"/>
    <property type="match status" value="1"/>
</dbReference>
<reference evidence="12" key="1">
    <citation type="submission" date="2022-12" db="EMBL/GenBank/DDBJ databases">
        <authorList>
            <person name="Webb A."/>
        </authorList>
    </citation>
    <scope>NUCLEOTIDE SEQUENCE</scope>
    <source>
        <strain evidence="12">Hp1</strain>
    </source>
</reference>
<organism evidence="12 13">
    <name type="scientific">Hyaloperonospora brassicae</name>
    <name type="common">Brassica downy mildew</name>
    <name type="synonym">Peronospora brassicae</name>
    <dbReference type="NCBI Taxonomy" id="162125"/>
    <lineage>
        <taxon>Eukaryota</taxon>
        <taxon>Sar</taxon>
        <taxon>Stramenopiles</taxon>
        <taxon>Oomycota</taxon>
        <taxon>Peronosporomycetes</taxon>
        <taxon>Peronosporales</taxon>
        <taxon>Peronosporaceae</taxon>
        <taxon>Hyaloperonospora</taxon>
    </lineage>
</organism>
<dbReference type="Pfam" id="PF05008">
    <property type="entry name" value="V-SNARE"/>
    <property type="match status" value="1"/>
</dbReference>
<evidence type="ECO:0000256" key="9">
    <source>
        <dbReference type="SAM" id="Coils"/>
    </source>
</evidence>
<dbReference type="GO" id="GO:0006886">
    <property type="term" value="P:intracellular protein transport"/>
    <property type="evidence" value="ECO:0007669"/>
    <property type="project" value="InterPro"/>
</dbReference>
<dbReference type="InterPro" id="IPR007705">
    <property type="entry name" value="Vesicle_trsprt_v-SNARE_N"/>
</dbReference>
<keyword evidence="8 10" id="KW-0472">Membrane</keyword>
<gene>
    <name evidence="12" type="ORF">HBR001_LOCUS6722</name>
</gene>
<evidence type="ECO:0000256" key="8">
    <source>
        <dbReference type="ARBA" id="ARBA00023136"/>
    </source>
</evidence>
<evidence type="ECO:0000259" key="11">
    <source>
        <dbReference type="Pfam" id="PF05008"/>
    </source>
</evidence>
<evidence type="ECO:0000313" key="12">
    <source>
        <dbReference type="EMBL" id="CAI5736113.1"/>
    </source>
</evidence>
<keyword evidence="5" id="KW-0653">Protein transport</keyword>
<evidence type="ECO:0000256" key="5">
    <source>
        <dbReference type="ARBA" id="ARBA00022927"/>
    </source>
</evidence>
<dbReference type="EMBL" id="CANTFL010001296">
    <property type="protein sequence ID" value="CAI5736113.1"/>
    <property type="molecule type" value="Genomic_DNA"/>
</dbReference>
<proteinExistence type="inferred from homology"/>
<feature type="domain" description="Vesicle transport v-SNARE N-terminal" evidence="11">
    <location>
        <begin position="16"/>
        <end position="97"/>
    </location>
</feature>
<dbReference type="PANTHER" id="PTHR21230">
    <property type="entry name" value="VESICLE TRANSPORT V-SNARE PROTEIN VTI1-RELATED"/>
    <property type="match status" value="1"/>
</dbReference>
<dbReference type="GO" id="GO:0000149">
    <property type="term" value="F:SNARE binding"/>
    <property type="evidence" value="ECO:0007669"/>
    <property type="project" value="TreeGrafter"/>
</dbReference>
<comment type="caution">
    <text evidence="12">The sequence shown here is derived from an EMBL/GenBank/DDBJ whole genome shotgun (WGS) entry which is preliminary data.</text>
</comment>